<dbReference type="OrthoDB" id="7644395at2"/>
<keyword evidence="2" id="KW-1185">Reference proteome</keyword>
<protein>
    <recommendedName>
        <fullName evidence="3">DUF3168 domain-containing protein</fullName>
    </recommendedName>
</protein>
<dbReference type="Gene3D" id="3.30.2000.30">
    <property type="match status" value="1"/>
</dbReference>
<reference evidence="1 2" key="1">
    <citation type="submission" date="2016-12" db="EMBL/GenBank/DDBJ databases">
        <authorList>
            <person name="Song W.-J."/>
            <person name="Kurnit D.M."/>
        </authorList>
    </citation>
    <scope>NUCLEOTIDE SEQUENCE [LARGE SCALE GENOMIC DNA]</scope>
    <source>
        <strain evidence="1 2">CGMCC 1.10808</strain>
    </source>
</reference>
<dbReference type="EMBL" id="FRDL01000012">
    <property type="protein sequence ID" value="SHN76211.1"/>
    <property type="molecule type" value="Genomic_DNA"/>
</dbReference>
<dbReference type="Proteomes" id="UP000184066">
    <property type="component" value="Unassembled WGS sequence"/>
</dbReference>
<dbReference type="RefSeq" id="WP_072748328.1">
    <property type="nucleotide sequence ID" value="NZ_FOHL01000011.1"/>
</dbReference>
<dbReference type="Pfam" id="PF11367">
    <property type="entry name" value="Tail_completion_gp17"/>
    <property type="match status" value="1"/>
</dbReference>
<proteinExistence type="predicted"/>
<dbReference type="STRING" id="1189325.SAMN04488119_11126"/>
<accession>A0A1M7TZM7</accession>
<evidence type="ECO:0008006" key="3">
    <source>
        <dbReference type="Google" id="ProtNLM"/>
    </source>
</evidence>
<dbReference type="InterPro" id="IPR053745">
    <property type="entry name" value="Viral_Tail_Comp_sf"/>
</dbReference>
<sequence>MTYALSLVLQEGVWQALANAPQLVGLIDGRVYDAPPHAAAPDASDLPYVTLGDEEAEAWSAGGLEGAVHDLTISVHARGEGFAEAKRIGAAISEALTEAPPPLAQGRVAMVEFLSARTRRLSDGRRRIDLRFRFRVHK</sequence>
<gene>
    <name evidence="1" type="ORF">SAMN05216200_11225</name>
</gene>
<dbReference type="AlphaFoldDB" id="A0A1M7TZM7"/>
<evidence type="ECO:0000313" key="2">
    <source>
        <dbReference type="Proteomes" id="UP000184066"/>
    </source>
</evidence>
<organism evidence="1 2">
    <name type="scientific">Oceanicella actignis</name>
    <dbReference type="NCBI Taxonomy" id="1189325"/>
    <lineage>
        <taxon>Bacteria</taxon>
        <taxon>Pseudomonadati</taxon>
        <taxon>Pseudomonadota</taxon>
        <taxon>Alphaproteobacteria</taxon>
        <taxon>Rhodobacterales</taxon>
        <taxon>Paracoccaceae</taxon>
        <taxon>Oceanicella</taxon>
    </lineage>
</organism>
<dbReference type="InterPro" id="IPR021508">
    <property type="entry name" value="Gp17-like"/>
</dbReference>
<evidence type="ECO:0000313" key="1">
    <source>
        <dbReference type="EMBL" id="SHN76211.1"/>
    </source>
</evidence>
<name>A0A1M7TZM7_9RHOB</name>